<organism evidence="2 3">
    <name type="scientific">Streptosporangium becharense</name>
    <dbReference type="NCBI Taxonomy" id="1816182"/>
    <lineage>
        <taxon>Bacteria</taxon>
        <taxon>Bacillati</taxon>
        <taxon>Actinomycetota</taxon>
        <taxon>Actinomycetes</taxon>
        <taxon>Streptosporangiales</taxon>
        <taxon>Streptosporangiaceae</taxon>
        <taxon>Streptosporangium</taxon>
    </lineage>
</organism>
<dbReference type="Proteomes" id="UP000540685">
    <property type="component" value="Unassembled WGS sequence"/>
</dbReference>
<protein>
    <recommendedName>
        <fullName evidence="1">DUF4180 domain-containing protein</fullName>
    </recommendedName>
</protein>
<gene>
    <name evidence="2" type="ORF">F4562_004078</name>
</gene>
<name>A0A7W9IIQ2_9ACTN</name>
<reference evidence="2 3" key="1">
    <citation type="submission" date="2020-08" db="EMBL/GenBank/DDBJ databases">
        <title>Sequencing the genomes of 1000 actinobacteria strains.</title>
        <authorList>
            <person name="Klenk H.-P."/>
        </authorList>
    </citation>
    <scope>NUCLEOTIDE SEQUENCE [LARGE SCALE GENOMIC DNA]</scope>
    <source>
        <strain evidence="2 3">DSM 46887</strain>
    </source>
</reference>
<dbReference type="EMBL" id="JACHMP010000001">
    <property type="protein sequence ID" value="MBB5821016.1"/>
    <property type="molecule type" value="Genomic_DNA"/>
</dbReference>
<keyword evidence="3" id="KW-1185">Reference proteome</keyword>
<dbReference type="RefSeq" id="WP_184548774.1">
    <property type="nucleotide sequence ID" value="NZ_JACHMP010000001.1"/>
</dbReference>
<proteinExistence type="predicted"/>
<dbReference type="InterPro" id="IPR025438">
    <property type="entry name" value="DUF4180"/>
</dbReference>
<evidence type="ECO:0000259" key="1">
    <source>
        <dbReference type="Pfam" id="PF13788"/>
    </source>
</evidence>
<evidence type="ECO:0000313" key="2">
    <source>
        <dbReference type="EMBL" id="MBB5821016.1"/>
    </source>
</evidence>
<sequence length="127" mass="14270">MSDTLRHMYGTTVFVCASEGATLRGERDALDIIGEASYLGADWVVVPAGRFDDDFFRLRTRVAGEIVQKFVNYRMGIAVLGDISRHTAASSALRDFVREANRGTQVWFTPDIDDFQHRLEEAAVARR</sequence>
<accession>A0A7W9IIQ2</accession>
<dbReference type="Pfam" id="PF13788">
    <property type="entry name" value="DUF4180"/>
    <property type="match status" value="1"/>
</dbReference>
<comment type="caution">
    <text evidence="2">The sequence shown here is derived from an EMBL/GenBank/DDBJ whole genome shotgun (WGS) entry which is preliminary data.</text>
</comment>
<feature type="domain" description="DUF4180" evidence="1">
    <location>
        <begin position="10"/>
        <end position="119"/>
    </location>
</feature>
<dbReference type="AlphaFoldDB" id="A0A7W9IIQ2"/>
<evidence type="ECO:0000313" key="3">
    <source>
        <dbReference type="Proteomes" id="UP000540685"/>
    </source>
</evidence>